<organism evidence="3 4">
    <name type="scientific">Frateuria aurantia (strain ATCC 33424 / DSM 6220 / KCTC 2777 / LMG 1558 / NBRC 3245 / NCIMB 13370)</name>
    <name type="common">Acetobacter aurantius</name>
    <dbReference type="NCBI Taxonomy" id="767434"/>
    <lineage>
        <taxon>Bacteria</taxon>
        <taxon>Pseudomonadati</taxon>
        <taxon>Pseudomonadota</taxon>
        <taxon>Gammaproteobacteria</taxon>
        <taxon>Lysobacterales</taxon>
        <taxon>Rhodanobacteraceae</taxon>
        <taxon>Frateuria</taxon>
    </lineage>
</organism>
<reference evidence="3" key="1">
    <citation type="submission" date="2012-02" db="EMBL/GenBank/DDBJ databases">
        <title>The complete genome of Frateuria aurantia DSM 6220.</title>
        <authorList>
            <consortium name="US DOE Joint Genome Institute (JGI-PGF)"/>
            <person name="Lucas S."/>
            <person name="Copeland A."/>
            <person name="Lapidus A."/>
            <person name="Glavina del Rio T."/>
            <person name="Dalin E."/>
            <person name="Tice H."/>
            <person name="Bruce D."/>
            <person name="Goodwin L."/>
            <person name="Pitluck S."/>
            <person name="Peters L."/>
            <person name="Ovchinnikova G."/>
            <person name="Teshima H."/>
            <person name="Kyrpides N."/>
            <person name="Mavromatis K."/>
            <person name="Ivanova N."/>
            <person name="Brettin T."/>
            <person name="Detter J.C."/>
            <person name="Han C."/>
            <person name="Larimer F."/>
            <person name="Land M."/>
            <person name="Hauser L."/>
            <person name="Markowitz V."/>
            <person name="Cheng J.-F."/>
            <person name="Hugenholtz P."/>
            <person name="Woyke T."/>
            <person name="Wu D."/>
            <person name="Brambilla E."/>
            <person name="Klenk H.-P."/>
            <person name="Eisen J.A."/>
        </authorList>
    </citation>
    <scope>NUCLEOTIDE SEQUENCE</scope>
    <source>
        <strain evidence="3">DSM 6220</strain>
    </source>
</reference>
<evidence type="ECO:0000256" key="1">
    <source>
        <dbReference type="ARBA" id="ARBA00008558"/>
    </source>
</evidence>
<dbReference type="Pfam" id="PF07221">
    <property type="entry name" value="GlcNAc_2-epim"/>
    <property type="match status" value="1"/>
</dbReference>
<dbReference type="RefSeq" id="WP_014402324.1">
    <property type="nucleotide sequence ID" value="NC_017033.1"/>
</dbReference>
<dbReference type="eggNOG" id="COG2942">
    <property type="taxonomic scope" value="Bacteria"/>
</dbReference>
<comment type="similarity">
    <text evidence="1">Belongs to the N-acylglucosamine 2-epimerase family.</text>
</comment>
<dbReference type="PANTHER" id="PTHR15108">
    <property type="entry name" value="N-ACYLGLUCOSAMINE-2-EPIMERASE"/>
    <property type="match status" value="1"/>
</dbReference>
<keyword evidence="2" id="KW-0413">Isomerase</keyword>
<accession>H8L0R3</accession>
<keyword evidence="4" id="KW-1185">Reference proteome</keyword>
<dbReference type="InterPro" id="IPR008928">
    <property type="entry name" value="6-hairpin_glycosidase_sf"/>
</dbReference>
<dbReference type="Proteomes" id="UP000005234">
    <property type="component" value="Chromosome"/>
</dbReference>
<protein>
    <submittedName>
        <fullName evidence="3">N-acyl-D-glucosamine 2-epimerase</fullName>
    </submittedName>
</protein>
<evidence type="ECO:0000256" key="2">
    <source>
        <dbReference type="ARBA" id="ARBA00023235"/>
    </source>
</evidence>
<dbReference type="InterPro" id="IPR012341">
    <property type="entry name" value="6hp_glycosidase-like_sf"/>
</dbReference>
<dbReference type="SUPFAM" id="SSF48208">
    <property type="entry name" value="Six-hairpin glycosidases"/>
    <property type="match status" value="1"/>
</dbReference>
<dbReference type="InterPro" id="IPR010819">
    <property type="entry name" value="AGE/CE"/>
</dbReference>
<sequence>MSKSYTPTLSPLYSRSGHRQWLNQERQRLLDFSRASRLTSGGFGALDAQGEPVAGATASTMITARMTHCFAIAALEGIPGAWTLARHGVDALLGLLRDAEFGGWYSDESEIGKGDKQAYVHAFVALAASSGEAANIPGSHLLMEQAITVIEQHFWSDAEGCMMESFSRDWSVSEDYRGANSNMHAVEAFLALGDVTGNPLWRQRALSIARQIIHLHAAHNQFAVVEHFSADWTPDRDYNAEHPVDPFRPYGVTPGHAFEWARLLLNLEHSLLRYGEDAPGWLLADARQLFETACTTGWDVDGQPGLVYTLDWNEQPRIHHRMHWTLAEASAAAAALGQRTGERRYNSWYRTFWDYIAMYLIDLRHGSWHHELDRDNRPSALLWGGKADLYHAYQATLLPQLPLSPTLASAMRLRANLHPGER</sequence>
<evidence type="ECO:0000313" key="3">
    <source>
        <dbReference type="EMBL" id="AFC85318.1"/>
    </source>
</evidence>
<name>H8L0R3_FRAAD</name>
<dbReference type="EMBL" id="CP003350">
    <property type="protein sequence ID" value="AFC85318.1"/>
    <property type="molecule type" value="Genomic_DNA"/>
</dbReference>
<dbReference type="STRING" id="767434.Fraau_0847"/>
<gene>
    <name evidence="3" type="ordered locus">Fraau_0847</name>
</gene>
<dbReference type="HOGENOM" id="CLU_042253_0_0_6"/>
<proteinExistence type="inferred from homology"/>
<dbReference type="KEGG" id="fau:Fraau_0847"/>
<dbReference type="OrthoDB" id="9806359at2"/>
<evidence type="ECO:0000313" key="4">
    <source>
        <dbReference type="Proteomes" id="UP000005234"/>
    </source>
</evidence>
<dbReference type="Gene3D" id="1.50.10.10">
    <property type="match status" value="1"/>
</dbReference>
<dbReference type="GO" id="GO:0005975">
    <property type="term" value="P:carbohydrate metabolic process"/>
    <property type="evidence" value="ECO:0007669"/>
    <property type="project" value="InterPro"/>
</dbReference>
<dbReference type="GO" id="GO:0016853">
    <property type="term" value="F:isomerase activity"/>
    <property type="evidence" value="ECO:0007669"/>
    <property type="project" value="UniProtKB-KW"/>
</dbReference>
<dbReference type="AlphaFoldDB" id="H8L0R3"/>